<accession>A0A552DKD2</accession>
<dbReference type="AlphaFoldDB" id="A0A552DKD2"/>
<dbReference type="GO" id="GO:0006355">
    <property type="term" value="P:regulation of DNA-templated transcription"/>
    <property type="evidence" value="ECO:0007669"/>
    <property type="project" value="InterPro"/>
</dbReference>
<dbReference type="CDD" id="cd00093">
    <property type="entry name" value="HTH_XRE"/>
    <property type="match status" value="1"/>
</dbReference>
<feature type="domain" description="HTH cro/C1-type" evidence="1">
    <location>
        <begin position="76"/>
        <end position="130"/>
    </location>
</feature>
<dbReference type="InterPro" id="IPR001387">
    <property type="entry name" value="Cro/C1-type_HTH"/>
</dbReference>
<dbReference type="GO" id="GO:0001046">
    <property type="term" value="F:core promoter sequence-specific DNA binding"/>
    <property type="evidence" value="ECO:0007669"/>
    <property type="project" value="TreeGrafter"/>
</dbReference>
<dbReference type="SMART" id="SM00530">
    <property type="entry name" value="HTH_XRE"/>
    <property type="match status" value="1"/>
</dbReference>
<name>A0A552DKD2_MICAE</name>
<dbReference type="Gene3D" id="1.10.260.40">
    <property type="entry name" value="lambda repressor-like DNA-binding domains"/>
    <property type="match status" value="1"/>
</dbReference>
<proteinExistence type="predicted"/>
<dbReference type="PROSITE" id="PS50943">
    <property type="entry name" value="HTH_CROC1"/>
    <property type="match status" value="1"/>
</dbReference>
<reference evidence="2 3" key="1">
    <citation type="submission" date="2019-01" db="EMBL/GenBank/DDBJ databases">
        <title>Coherence of Microcystis species and biogeography revealed through population genomics.</title>
        <authorList>
            <person name="Perez-Carrascal O.M."/>
            <person name="Terrat Y."/>
            <person name="Giani A."/>
            <person name="Fortin N."/>
            <person name="Tromas N."/>
            <person name="Shapiro B.J."/>
        </authorList>
    </citation>
    <scope>NUCLEOTIDE SEQUENCE [LARGE SCALE GENOMIC DNA]</scope>
    <source>
        <strain evidence="2">Ma_SC_T_19800800_S464</strain>
    </source>
</reference>
<evidence type="ECO:0000313" key="3">
    <source>
        <dbReference type="Proteomes" id="UP000319313"/>
    </source>
</evidence>
<evidence type="ECO:0000313" key="2">
    <source>
        <dbReference type="EMBL" id="TRU22675.1"/>
    </source>
</evidence>
<dbReference type="InterPro" id="IPR010982">
    <property type="entry name" value="Lambda_DNA-bd_dom_sf"/>
</dbReference>
<organism evidence="2 3">
    <name type="scientific">Microcystis aeruginosa Ma_SC_T_19800800_S464</name>
    <dbReference type="NCBI Taxonomy" id="2486257"/>
    <lineage>
        <taxon>Bacteria</taxon>
        <taxon>Bacillati</taxon>
        <taxon>Cyanobacteriota</taxon>
        <taxon>Cyanophyceae</taxon>
        <taxon>Oscillatoriophycideae</taxon>
        <taxon>Chroococcales</taxon>
        <taxon>Microcystaceae</taxon>
        <taxon>Microcystis</taxon>
    </lineage>
</organism>
<sequence length="132" mass="14739">MTLTFNPSTVETSILPFVIQTEEQYNQALAIAEQLFFKQNPNELEEQILDVWEVLIEIYQEARFQPGSASTPVSILQTLMEARGLIQADLVRAGIGSSGIVSEIVNGKRQISKKQAKKLAVFFSVSADLFIY</sequence>
<dbReference type="PANTHER" id="PTHR40455:SF1">
    <property type="entry name" value="ANTITOXIN HIGA"/>
    <property type="match status" value="1"/>
</dbReference>
<protein>
    <submittedName>
        <fullName evidence="2">Transcriptional regulator</fullName>
    </submittedName>
</protein>
<evidence type="ECO:0000259" key="1">
    <source>
        <dbReference type="PROSITE" id="PS50943"/>
    </source>
</evidence>
<comment type="caution">
    <text evidence="2">The sequence shown here is derived from an EMBL/GenBank/DDBJ whole genome shotgun (WGS) entry which is preliminary data.</text>
</comment>
<dbReference type="PANTHER" id="PTHR40455">
    <property type="entry name" value="ANTITOXIN HIGA"/>
    <property type="match status" value="1"/>
</dbReference>
<dbReference type="EMBL" id="SFBL01000166">
    <property type="protein sequence ID" value="TRU22675.1"/>
    <property type="molecule type" value="Genomic_DNA"/>
</dbReference>
<gene>
    <name evidence="2" type="ORF">EWV81_17715</name>
</gene>
<dbReference type="SUPFAM" id="SSF47413">
    <property type="entry name" value="lambda repressor-like DNA-binding domains"/>
    <property type="match status" value="1"/>
</dbReference>
<dbReference type="InterPro" id="IPR039060">
    <property type="entry name" value="Antitox_HigA"/>
</dbReference>
<dbReference type="Proteomes" id="UP000319313">
    <property type="component" value="Unassembled WGS sequence"/>
</dbReference>